<evidence type="ECO:0000256" key="2">
    <source>
        <dbReference type="ARBA" id="ARBA00012180"/>
    </source>
</evidence>
<dbReference type="EC" id="3.1.26.4" evidence="2"/>
<protein>
    <recommendedName>
        <fullName evidence="2">ribonuclease H</fullName>
        <ecNumber evidence="2">3.1.26.4</ecNumber>
    </recommendedName>
</protein>
<proteinExistence type="inferred from homology"/>
<dbReference type="AlphaFoldDB" id="A0AAE0PZE7"/>
<dbReference type="InterPro" id="IPR053134">
    <property type="entry name" value="RNA-dir_DNA_polymerase"/>
</dbReference>
<dbReference type="EMBL" id="JAUCMX010000025">
    <property type="protein sequence ID" value="KAK3510951.1"/>
    <property type="molecule type" value="Genomic_DNA"/>
</dbReference>
<dbReference type="InterPro" id="IPR043502">
    <property type="entry name" value="DNA/RNA_pol_sf"/>
</dbReference>
<dbReference type="PANTHER" id="PTHR24559:SF440">
    <property type="entry name" value="RIBONUCLEASE H"/>
    <property type="match status" value="1"/>
</dbReference>
<evidence type="ECO:0000256" key="1">
    <source>
        <dbReference type="ARBA" id="ARBA00010879"/>
    </source>
</evidence>
<dbReference type="InterPro" id="IPR041577">
    <property type="entry name" value="RT_RNaseH_2"/>
</dbReference>
<dbReference type="Gene3D" id="3.10.20.370">
    <property type="match status" value="1"/>
</dbReference>
<dbReference type="InterPro" id="IPR043128">
    <property type="entry name" value="Rev_trsase/Diguanyl_cyclase"/>
</dbReference>
<dbReference type="Proteomes" id="UP001274896">
    <property type="component" value="Unassembled WGS sequence"/>
</dbReference>
<dbReference type="Gene3D" id="3.10.10.10">
    <property type="entry name" value="HIV Type 1 Reverse Transcriptase, subunit A, domain 1"/>
    <property type="match status" value="1"/>
</dbReference>
<keyword evidence="5" id="KW-1185">Reference proteome</keyword>
<reference evidence="4" key="1">
    <citation type="submission" date="2023-06" db="EMBL/GenBank/DDBJ databases">
        <title>Male Hemibagrus guttatus genome.</title>
        <authorList>
            <person name="Bian C."/>
        </authorList>
    </citation>
    <scope>NUCLEOTIDE SEQUENCE</scope>
    <source>
        <strain evidence="4">Male_cb2023</strain>
        <tissue evidence="4">Muscle</tissue>
    </source>
</reference>
<dbReference type="Pfam" id="PF17919">
    <property type="entry name" value="RT_RNaseH_2"/>
    <property type="match status" value="1"/>
</dbReference>
<evidence type="ECO:0000259" key="3">
    <source>
        <dbReference type="PROSITE" id="PS50878"/>
    </source>
</evidence>
<organism evidence="4 5">
    <name type="scientific">Hemibagrus guttatus</name>
    <dbReference type="NCBI Taxonomy" id="175788"/>
    <lineage>
        <taxon>Eukaryota</taxon>
        <taxon>Metazoa</taxon>
        <taxon>Chordata</taxon>
        <taxon>Craniata</taxon>
        <taxon>Vertebrata</taxon>
        <taxon>Euteleostomi</taxon>
        <taxon>Actinopterygii</taxon>
        <taxon>Neopterygii</taxon>
        <taxon>Teleostei</taxon>
        <taxon>Ostariophysi</taxon>
        <taxon>Siluriformes</taxon>
        <taxon>Bagridae</taxon>
        <taxon>Hemibagrus</taxon>
    </lineage>
</organism>
<name>A0AAE0PZE7_9TELE</name>
<dbReference type="PROSITE" id="PS50878">
    <property type="entry name" value="RT_POL"/>
    <property type="match status" value="1"/>
</dbReference>
<sequence length="294" mass="33602">MEAFNHVDSWGLNSLTIRYSYSLPLVPVTLEQLRGTGVFTKLDLRSAYNLVQIREGDERKTAFHTTRGHYEYLVMPYGLTNAPVVFQSFISEIFKDVMDKYVIAYIDGILIYSPTYEDHPSQSGLSPLLLRNYSAFWFANFYRCFIHNYSSIASPLTSMLWGKPKRLSWTDQARATFKHLKQSFTMTHILHHPNPNLPFVVEVDTSSCGIGVVLSQRHSESLKLHPCAYYSQKLTVAEANYEVGNRELLSLKYLIPEMMSGKLILASSCVWSRLSVSRKHQTFSLFVNGLCCVL</sequence>
<comment type="caution">
    <text evidence="4">The sequence shown here is derived from an EMBL/GenBank/DDBJ whole genome shotgun (WGS) entry which is preliminary data.</text>
</comment>
<gene>
    <name evidence="4" type="ORF">QTP70_027813</name>
</gene>
<accession>A0AAE0PZE7</accession>
<dbReference type="Pfam" id="PF00078">
    <property type="entry name" value="RVT_1"/>
    <property type="match status" value="1"/>
</dbReference>
<dbReference type="PANTHER" id="PTHR24559">
    <property type="entry name" value="TRANSPOSON TY3-I GAG-POL POLYPROTEIN"/>
    <property type="match status" value="1"/>
</dbReference>
<dbReference type="SUPFAM" id="SSF56672">
    <property type="entry name" value="DNA/RNA polymerases"/>
    <property type="match status" value="1"/>
</dbReference>
<evidence type="ECO:0000313" key="4">
    <source>
        <dbReference type="EMBL" id="KAK3510951.1"/>
    </source>
</evidence>
<dbReference type="GO" id="GO:0004523">
    <property type="term" value="F:RNA-DNA hybrid ribonuclease activity"/>
    <property type="evidence" value="ECO:0007669"/>
    <property type="project" value="UniProtKB-EC"/>
</dbReference>
<comment type="similarity">
    <text evidence="1">Belongs to the beta type-B retroviral polymerase family. HERV class-II K(HML-2) pol subfamily.</text>
</comment>
<dbReference type="InterPro" id="IPR000477">
    <property type="entry name" value="RT_dom"/>
</dbReference>
<evidence type="ECO:0000313" key="5">
    <source>
        <dbReference type="Proteomes" id="UP001274896"/>
    </source>
</evidence>
<feature type="domain" description="Reverse transcriptase" evidence="3">
    <location>
        <begin position="1"/>
        <end position="174"/>
    </location>
</feature>
<dbReference type="Gene3D" id="3.30.70.270">
    <property type="match status" value="2"/>
</dbReference>
<dbReference type="CDD" id="cd01647">
    <property type="entry name" value="RT_LTR"/>
    <property type="match status" value="1"/>
</dbReference>